<dbReference type="PANTHER" id="PTHR15593">
    <property type="entry name" value="PHOSPHATIDYLINOSITOL 3-KINASE REGULATORY SUBUNIT"/>
    <property type="match status" value="1"/>
</dbReference>
<sequence>MTDTMEQTSCTEDRIQHVLERCLCDLGGNTLDKQLWNAGLCINRWCLEELVTRDWQNFVTLLQKIVKKAEEVLEQSQYELVVPLTLLFSSTLLKAPYVDPECGVLQEACRLFHSFLSWPEPCSSASKRLLNVIQQELRAPGSSFQKLVRAEQGLSHQSPCSKTIVVLLVSPDDDVLPEVQFMSQHLCGPHHSSRDPTLTLILHSFQAALGPTPDLMELCSAMQRIQPEEQEQLLEAVTDLLDSATSAADLRSSMERLKESLNLPAPADGCENTCTTEVFPLPVPKCHTRSWESDNFEVLKEILAAESALGSPADCFFNAELDEEDINDTSIDEEITKSWLEETNKDLDENQVDLVNNSHRISDASLSSRDSMFSSYSLSSSWSAPSSSSGVESDFSEDTAHDNQEEGQDGQSKSRKKHKKKSKSLLGIERFSILFKSPSLCRRAESMGHPGDSLKRSHTTGSLLKQDRSQSRQVCLQRQSSGPADPVQPQKHVCVRRRPILSCDEEVTTLIKVVVFGGDREVGRLARAYGDLQRKESNCPRLTKICKLQFFFVPTRRRTLSLGQRQATNVGQESSGFRLEESSTDIAHMLGTMDPWYERNVLSLLSLSSDVLCQSASKDDDASASPECRLPLLADLVFYYCRHADQAVLMQLYQVELTLAGGERRKEVFIHSLELGHSAGTRAVKAMGAASKRFGIDEEREAVPLSLSVTYNQVVLSGRGQLIKTEVVCTSVNLHKSWRKPESEQTESLQMTMTEVLKRQCPKSKRGFNHQHISVSETQVDMVHVNSGDDSTFAVCLDQDEKKFIQRVTRCEVSLCSKAGSGSDWRSYKPLPGQVRPLNPSYCSMFCLPITSFSASNL</sequence>
<dbReference type="PANTHER" id="PTHR15593:SF2">
    <property type="entry name" value="PHOSPHOINOSITIDE 3-KINASE REGULATORY SUBUNIT 5"/>
    <property type="match status" value="1"/>
</dbReference>
<evidence type="ECO:0000256" key="9">
    <source>
        <dbReference type="SAM" id="MobiDB-lite"/>
    </source>
</evidence>
<proteinExistence type="predicted"/>
<name>A0A8C5G537_GOUWI</name>
<reference evidence="10" key="3">
    <citation type="submission" date="2025-09" db="UniProtKB">
        <authorList>
            <consortium name="Ensembl"/>
        </authorList>
    </citation>
    <scope>IDENTIFICATION</scope>
</reference>
<dbReference type="RefSeq" id="XP_028311697.1">
    <property type="nucleotide sequence ID" value="XM_028455896.1"/>
</dbReference>
<evidence type="ECO:0000256" key="4">
    <source>
        <dbReference type="ARBA" id="ARBA00022475"/>
    </source>
</evidence>
<dbReference type="AlphaFoldDB" id="A0A8C5G537"/>
<feature type="region of interest" description="Disordered" evidence="9">
    <location>
        <begin position="380"/>
        <end position="423"/>
    </location>
</feature>
<evidence type="ECO:0000256" key="8">
    <source>
        <dbReference type="ARBA" id="ARBA00040195"/>
    </source>
</evidence>
<dbReference type="GO" id="GO:0005886">
    <property type="term" value="C:plasma membrane"/>
    <property type="evidence" value="ECO:0007669"/>
    <property type="project" value="UniProtKB-SubCell"/>
</dbReference>
<dbReference type="GO" id="GO:0005737">
    <property type="term" value="C:cytoplasm"/>
    <property type="evidence" value="ECO:0007669"/>
    <property type="project" value="UniProtKB-SubCell"/>
</dbReference>
<dbReference type="Pfam" id="PF10486">
    <property type="entry name" value="PI3K_1B_p101"/>
    <property type="match status" value="1"/>
</dbReference>
<keyword evidence="11" id="KW-1185">Reference proteome</keyword>
<keyword evidence="6" id="KW-0472">Membrane</keyword>
<feature type="compositionally biased region" description="Polar residues" evidence="9">
    <location>
        <begin position="471"/>
        <end position="482"/>
    </location>
</feature>
<comment type="subcellular location">
    <subcellularLocation>
        <location evidence="2">Cell membrane</location>
        <topology evidence="2">Peripheral membrane protein</topology>
    </subcellularLocation>
    <subcellularLocation>
        <location evidence="3">Cytoplasm</location>
    </subcellularLocation>
    <subcellularLocation>
        <location evidence="1">Nucleus</location>
    </subcellularLocation>
</comment>
<evidence type="ECO:0000256" key="5">
    <source>
        <dbReference type="ARBA" id="ARBA00022490"/>
    </source>
</evidence>
<organism evidence="10 11">
    <name type="scientific">Gouania willdenowi</name>
    <name type="common">Blunt-snouted clingfish</name>
    <name type="synonym">Lepadogaster willdenowi</name>
    <dbReference type="NCBI Taxonomy" id="441366"/>
    <lineage>
        <taxon>Eukaryota</taxon>
        <taxon>Metazoa</taxon>
        <taxon>Chordata</taxon>
        <taxon>Craniata</taxon>
        <taxon>Vertebrata</taxon>
        <taxon>Euteleostomi</taxon>
        <taxon>Actinopterygii</taxon>
        <taxon>Neopterygii</taxon>
        <taxon>Teleostei</taxon>
        <taxon>Neoteleostei</taxon>
        <taxon>Acanthomorphata</taxon>
        <taxon>Ovalentaria</taxon>
        <taxon>Blenniimorphae</taxon>
        <taxon>Blenniiformes</taxon>
        <taxon>Gobiesocoidei</taxon>
        <taxon>Gobiesocidae</taxon>
        <taxon>Gobiesocinae</taxon>
        <taxon>Gouania</taxon>
    </lineage>
</organism>
<reference evidence="10" key="2">
    <citation type="submission" date="2025-08" db="UniProtKB">
        <authorList>
            <consortium name="Ensembl"/>
        </authorList>
    </citation>
    <scope>IDENTIFICATION</scope>
</reference>
<dbReference type="GeneID" id="114468806"/>
<dbReference type="GO" id="GO:0007186">
    <property type="term" value="P:G protein-coupled receptor signaling pathway"/>
    <property type="evidence" value="ECO:0007669"/>
    <property type="project" value="TreeGrafter"/>
</dbReference>
<keyword evidence="5" id="KW-0963">Cytoplasm</keyword>
<feature type="region of interest" description="Disordered" evidence="9">
    <location>
        <begin position="444"/>
        <end position="490"/>
    </location>
</feature>
<feature type="compositionally biased region" description="Low complexity" evidence="9">
    <location>
        <begin position="380"/>
        <end position="393"/>
    </location>
</feature>
<evidence type="ECO:0000256" key="6">
    <source>
        <dbReference type="ARBA" id="ARBA00023136"/>
    </source>
</evidence>
<dbReference type="Proteomes" id="UP000694680">
    <property type="component" value="Chromosome 8"/>
</dbReference>
<dbReference type="GO" id="GO:0046935">
    <property type="term" value="F:1-phosphatidylinositol-3-kinase regulator activity"/>
    <property type="evidence" value="ECO:0007669"/>
    <property type="project" value="InterPro"/>
</dbReference>
<evidence type="ECO:0000256" key="2">
    <source>
        <dbReference type="ARBA" id="ARBA00004202"/>
    </source>
</evidence>
<keyword evidence="7" id="KW-0539">Nucleus</keyword>
<dbReference type="GO" id="GO:0005634">
    <property type="term" value="C:nucleus"/>
    <property type="evidence" value="ECO:0007669"/>
    <property type="project" value="UniProtKB-SubCell"/>
</dbReference>
<gene>
    <name evidence="10" type="primary">LOC114468806</name>
</gene>
<evidence type="ECO:0000256" key="1">
    <source>
        <dbReference type="ARBA" id="ARBA00004123"/>
    </source>
</evidence>
<evidence type="ECO:0000256" key="3">
    <source>
        <dbReference type="ARBA" id="ARBA00004496"/>
    </source>
</evidence>
<accession>A0A8C5G537</accession>
<evidence type="ECO:0000256" key="7">
    <source>
        <dbReference type="ARBA" id="ARBA00023242"/>
    </source>
</evidence>
<evidence type="ECO:0000313" key="11">
    <source>
        <dbReference type="Proteomes" id="UP000694680"/>
    </source>
</evidence>
<feature type="compositionally biased region" description="Basic residues" evidence="9">
    <location>
        <begin position="413"/>
        <end position="423"/>
    </location>
</feature>
<dbReference type="InterPro" id="IPR019522">
    <property type="entry name" value="PIK3R5/6"/>
</dbReference>
<dbReference type="OrthoDB" id="9932678at2759"/>
<keyword evidence="4" id="KW-1003">Cell membrane</keyword>
<dbReference type="GO" id="GO:0005944">
    <property type="term" value="C:phosphatidylinositol 3-kinase complex, class IB"/>
    <property type="evidence" value="ECO:0007669"/>
    <property type="project" value="InterPro"/>
</dbReference>
<evidence type="ECO:0000313" key="10">
    <source>
        <dbReference type="Ensembl" id="ENSGWIP00000014899.1"/>
    </source>
</evidence>
<reference evidence="10" key="1">
    <citation type="submission" date="2020-06" db="EMBL/GenBank/DDBJ databases">
        <authorList>
            <consortium name="Wellcome Sanger Institute Data Sharing"/>
        </authorList>
    </citation>
    <scope>NUCLEOTIDE SEQUENCE [LARGE SCALE GENOMIC DNA]</scope>
</reference>
<protein>
    <recommendedName>
        <fullName evidence="8">Phosphoinositide 3-kinase regulatory subunit 5</fullName>
    </recommendedName>
</protein>
<dbReference type="Ensembl" id="ENSGWIT00000016451.1">
    <property type="protein sequence ID" value="ENSGWIP00000014899.1"/>
    <property type="gene ID" value="ENSGWIG00000008366.1"/>
</dbReference>